<feature type="transmembrane region" description="Helical" evidence="7">
    <location>
        <begin position="354"/>
        <end position="386"/>
    </location>
</feature>
<feature type="transmembrane region" description="Helical" evidence="7">
    <location>
        <begin position="175"/>
        <end position="192"/>
    </location>
</feature>
<keyword evidence="4 7" id="KW-0812">Transmembrane</keyword>
<dbReference type="GO" id="GO:0005886">
    <property type="term" value="C:plasma membrane"/>
    <property type="evidence" value="ECO:0007669"/>
    <property type="project" value="UniProtKB-SubCell"/>
</dbReference>
<feature type="transmembrane region" description="Helical" evidence="7">
    <location>
        <begin position="218"/>
        <end position="242"/>
    </location>
</feature>
<feature type="transmembrane region" description="Helical" evidence="7">
    <location>
        <begin position="146"/>
        <end position="169"/>
    </location>
</feature>
<feature type="transmembrane region" description="Helical" evidence="7">
    <location>
        <begin position="248"/>
        <end position="269"/>
    </location>
</feature>
<feature type="transmembrane region" description="Helical" evidence="7">
    <location>
        <begin position="281"/>
        <end position="299"/>
    </location>
</feature>
<evidence type="ECO:0000313" key="9">
    <source>
        <dbReference type="Proteomes" id="UP000228809"/>
    </source>
</evidence>
<evidence type="ECO:0000256" key="2">
    <source>
        <dbReference type="ARBA" id="ARBA00022448"/>
    </source>
</evidence>
<feature type="transmembrane region" description="Helical" evidence="7">
    <location>
        <begin position="82"/>
        <end position="100"/>
    </location>
</feature>
<evidence type="ECO:0000256" key="7">
    <source>
        <dbReference type="SAM" id="Phobius"/>
    </source>
</evidence>
<feature type="transmembrane region" description="Helical" evidence="7">
    <location>
        <begin position="25"/>
        <end position="44"/>
    </location>
</feature>
<comment type="subcellular location">
    <subcellularLocation>
        <location evidence="1">Cell membrane</location>
        <topology evidence="1">Multi-pass membrane protein</topology>
    </subcellularLocation>
</comment>
<evidence type="ECO:0000256" key="4">
    <source>
        <dbReference type="ARBA" id="ARBA00022692"/>
    </source>
</evidence>
<dbReference type="PANTHER" id="PTHR23517:SF3">
    <property type="entry name" value="INTEGRAL MEMBRANE TRANSPORT PROTEIN"/>
    <property type="match status" value="1"/>
</dbReference>
<keyword evidence="5 7" id="KW-1133">Transmembrane helix</keyword>
<dbReference type="SUPFAM" id="SSF103473">
    <property type="entry name" value="MFS general substrate transporter"/>
    <property type="match status" value="2"/>
</dbReference>
<comment type="caution">
    <text evidence="8">The sequence shown here is derived from an EMBL/GenBank/DDBJ whole genome shotgun (WGS) entry which is preliminary data.</text>
</comment>
<evidence type="ECO:0000256" key="6">
    <source>
        <dbReference type="ARBA" id="ARBA00023136"/>
    </source>
</evidence>
<evidence type="ECO:0000256" key="5">
    <source>
        <dbReference type="ARBA" id="ARBA00022989"/>
    </source>
</evidence>
<accession>A0A2M6WED6</accession>
<feature type="transmembrane region" description="Helical" evidence="7">
    <location>
        <begin position="50"/>
        <end position="75"/>
    </location>
</feature>
<feature type="transmembrane region" description="Helical" evidence="7">
    <location>
        <begin position="106"/>
        <end position="125"/>
    </location>
</feature>
<evidence type="ECO:0000256" key="3">
    <source>
        <dbReference type="ARBA" id="ARBA00022475"/>
    </source>
</evidence>
<organism evidence="8 9">
    <name type="scientific">Candidatus Kaiserbacteria bacterium CG10_big_fil_rev_8_21_14_0_10_49_17</name>
    <dbReference type="NCBI Taxonomy" id="1974609"/>
    <lineage>
        <taxon>Bacteria</taxon>
        <taxon>Candidatus Kaiseribacteriota</taxon>
    </lineage>
</organism>
<evidence type="ECO:0000313" key="8">
    <source>
        <dbReference type="EMBL" id="PIT91104.1"/>
    </source>
</evidence>
<sequence length="394" mass="43792">MKIALSDLRDIHFSTGTKALCGNRLLMQLGFGMVSIFAPVFFYLNFGHSFAVVAFVYITLYTLHLLFTPLAALLFRHFSLKRLMLFAVPLALVGMLALALFEYGPWFFVTVHIFLIAVYKALYWVPYHVDFSLFANATQRGKQMSILLNLSSVIAVATPLIAGVIIATFGFSTAFAFSAVFFAISMVPLLSVPPTREVFEYSFLESFRKLFSKEHRPILLGYVGDGAQTVVTAVIWPVFIFLLLDQQYVTAGFVTGITIVAIMAIRFVTGNLFDRWSKEKTLTWSAVLLATGWIVKVFVESAFQIFLVDTYHQAGRAMSRVSIDATTYEQAADNGHYVDEFTVLKEMSLNIGRILMLALIAFTVAVASIKIAFIAAALAALMVTVLNKRIHVSA</sequence>
<dbReference type="Pfam" id="PF07690">
    <property type="entry name" value="MFS_1"/>
    <property type="match status" value="1"/>
</dbReference>
<keyword evidence="2" id="KW-0813">Transport</keyword>
<dbReference type="PANTHER" id="PTHR23517">
    <property type="entry name" value="RESISTANCE PROTEIN MDTM, PUTATIVE-RELATED-RELATED"/>
    <property type="match status" value="1"/>
</dbReference>
<dbReference type="GO" id="GO:0022857">
    <property type="term" value="F:transmembrane transporter activity"/>
    <property type="evidence" value="ECO:0007669"/>
    <property type="project" value="InterPro"/>
</dbReference>
<keyword evidence="3" id="KW-1003">Cell membrane</keyword>
<name>A0A2M6WED6_9BACT</name>
<dbReference type="InterPro" id="IPR036259">
    <property type="entry name" value="MFS_trans_sf"/>
</dbReference>
<dbReference type="InterPro" id="IPR050171">
    <property type="entry name" value="MFS_Transporters"/>
</dbReference>
<evidence type="ECO:0000256" key="1">
    <source>
        <dbReference type="ARBA" id="ARBA00004651"/>
    </source>
</evidence>
<keyword evidence="6 7" id="KW-0472">Membrane</keyword>
<reference evidence="9" key="1">
    <citation type="submission" date="2017-09" db="EMBL/GenBank/DDBJ databases">
        <title>Depth-based differentiation of microbial function through sediment-hosted aquifers and enrichment of novel symbionts in the deep terrestrial subsurface.</title>
        <authorList>
            <person name="Probst A.J."/>
            <person name="Ladd B."/>
            <person name="Jarett J.K."/>
            <person name="Geller-Mcgrath D.E."/>
            <person name="Sieber C.M.K."/>
            <person name="Emerson J.B."/>
            <person name="Anantharaman K."/>
            <person name="Thomas B.C."/>
            <person name="Malmstrom R."/>
            <person name="Stieglmeier M."/>
            <person name="Klingl A."/>
            <person name="Woyke T."/>
            <person name="Ryan C.M."/>
            <person name="Banfield J.F."/>
        </authorList>
    </citation>
    <scope>NUCLEOTIDE SEQUENCE [LARGE SCALE GENOMIC DNA]</scope>
</reference>
<dbReference type="InterPro" id="IPR011701">
    <property type="entry name" value="MFS"/>
</dbReference>
<dbReference type="EMBL" id="PFBJ01000011">
    <property type="protein sequence ID" value="PIT91104.1"/>
    <property type="molecule type" value="Genomic_DNA"/>
</dbReference>
<evidence type="ECO:0008006" key="10">
    <source>
        <dbReference type="Google" id="ProtNLM"/>
    </source>
</evidence>
<proteinExistence type="predicted"/>
<gene>
    <name evidence="8" type="ORF">COU17_02330</name>
</gene>
<dbReference type="Proteomes" id="UP000228809">
    <property type="component" value="Unassembled WGS sequence"/>
</dbReference>
<dbReference type="AlphaFoldDB" id="A0A2M6WED6"/>
<dbReference type="Gene3D" id="1.20.1250.20">
    <property type="entry name" value="MFS general substrate transporter like domains"/>
    <property type="match status" value="2"/>
</dbReference>
<protein>
    <recommendedName>
        <fullName evidence="10">Major facilitator superfamily (MFS) profile domain-containing protein</fullName>
    </recommendedName>
</protein>